<accession>A0A5N3QYJ5</accession>
<dbReference type="Pfam" id="PF05057">
    <property type="entry name" value="DUF676"/>
    <property type="match status" value="1"/>
</dbReference>
<dbReference type="PANTHER" id="PTHR48182">
    <property type="entry name" value="PROTEIN SERAC1"/>
    <property type="match status" value="1"/>
</dbReference>
<dbReference type="InterPro" id="IPR007751">
    <property type="entry name" value="DUF676_lipase-like"/>
</dbReference>
<evidence type="ECO:0000313" key="6">
    <source>
        <dbReference type="EMBL" id="KAB0287266.1"/>
    </source>
</evidence>
<comment type="subcellular location">
    <subcellularLocation>
        <location evidence="1">Endoplasmic reticulum</location>
    </subcellularLocation>
    <subcellularLocation>
        <location evidence="2">Membrane</location>
    </subcellularLocation>
</comment>
<comment type="caution">
    <text evidence="6">The sequence shown here is derived from an EMBL/GenBank/DDBJ whole genome shotgun (WGS) entry which is preliminary data.</text>
</comment>
<dbReference type="PANTHER" id="PTHR48182:SF2">
    <property type="entry name" value="PROTEIN SERAC1"/>
    <property type="match status" value="1"/>
</dbReference>
<dbReference type="EMBL" id="VWSE01000008">
    <property type="protein sequence ID" value="KAB0287266.1"/>
    <property type="molecule type" value="Genomic_DNA"/>
</dbReference>
<dbReference type="AlphaFoldDB" id="A0A5N3QYJ5"/>
<name>A0A5N3QYJ5_9VIBR</name>
<proteinExistence type="predicted"/>
<organism evidence="6 7">
    <name type="scientific">Vibrio fortis</name>
    <dbReference type="NCBI Taxonomy" id="212667"/>
    <lineage>
        <taxon>Bacteria</taxon>
        <taxon>Pseudomonadati</taxon>
        <taxon>Pseudomonadota</taxon>
        <taxon>Gammaproteobacteria</taxon>
        <taxon>Vibrionales</taxon>
        <taxon>Vibrionaceae</taxon>
        <taxon>Vibrio</taxon>
    </lineage>
</organism>
<dbReference type="InterPro" id="IPR052374">
    <property type="entry name" value="SERAC1"/>
</dbReference>
<evidence type="ECO:0000256" key="2">
    <source>
        <dbReference type="ARBA" id="ARBA00004370"/>
    </source>
</evidence>
<gene>
    <name evidence="6" type="ORF">F2P58_20685</name>
</gene>
<evidence type="ECO:0000313" key="7">
    <source>
        <dbReference type="Proteomes" id="UP000326789"/>
    </source>
</evidence>
<reference evidence="6 7" key="1">
    <citation type="submission" date="2019-09" db="EMBL/GenBank/DDBJ databases">
        <title>Whole genome sequence of Vibrio fortis.</title>
        <authorList>
            <person name="Das S.K."/>
        </authorList>
    </citation>
    <scope>NUCLEOTIDE SEQUENCE [LARGE SCALE GENOMIC DNA]</scope>
    <source>
        <strain evidence="6 7">AN60</strain>
    </source>
</reference>
<dbReference type="Gene3D" id="3.40.50.1820">
    <property type="entry name" value="alpha/beta hydrolase"/>
    <property type="match status" value="1"/>
</dbReference>
<evidence type="ECO:0000259" key="5">
    <source>
        <dbReference type="Pfam" id="PF05057"/>
    </source>
</evidence>
<protein>
    <recommendedName>
        <fullName evidence="5">DUF676 domain-containing protein</fullName>
    </recommendedName>
</protein>
<dbReference type="InterPro" id="IPR029058">
    <property type="entry name" value="AB_hydrolase_fold"/>
</dbReference>
<evidence type="ECO:0000256" key="4">
    <source>
        <dbReference type="ARBA" id="ARBA00023136"/>
    </source>
</evidence>
<dbReference type="GO" id="GO:0016020">
    <property type="term" value="C:membrane"/>
    <property type="evidence" value="ECO:0007669"/>
    <property type="project" value="UniProtKB-SubCell"/>
</dbReference>
<keyword evidence="3" id="KW-0256">Endoplasmic reticulum</keyword>
<keyword evidence="4" id="KW-0472">Membrane</keyword>
<feature type="domain" description="DUF676" evidence="5">
    <location>
        <begin position="12"/>
        <end position="63"/>
    </location>
</feature>
<dbReference type="Proteomes" id="UP000326789">
    <property type="component" value="Unassembled WGS sequence"/>
</dbReference>
<evidence type="ECO:0000256" key="1">
    <source>
        <dbReference type="ARBA" id="ARBA00004240"/>
    </source>
</evidence>
<dbReference type="SUPFAM" id="SSF53474">
    <property type="entry name" value="alpha/beta-Hydrolases"/>
    <property type="match status" value="1"/>
</dbReference>
<evidence type="ECO:0000256" key="3">
    <source>
        <dbReference type="ARBA" id="ARBA00022824"/>
    </source>
</evidence>
<sequence>MLLTIPELQNGELVFVGHSFGGLVIKQLLRHASDQRSEREEVSSFLSRVKKIVFLGTPHTGSSLATFSDRLRVY</sequence>